<keyword evidence="4" id="KW-1185">Reference proteome</keyword>
<proteinExistence type="predicted"/>
<accession>A0A286GJX9</accession>
<organism evidence="3 4">
    <name type="scientific">Spirosoma fluviale</name>
    <dbReference type="NCBI Taxonomy" id="1597977"/>
    <lineage>
        <taxon>Bacteria</taxon>
        <taxon>Pseudomonadati</taxon>
        <taxon>Bacteroidota</taxon>
        <taxon>Cytophagia</taxon>
        <taxon>Cytophagales</taxon>
        <taxon>Cytophagaceae</taxon>
        <taxon>Spirosoma</taxon>
    </lineage>
</organism>
<feature type="compositionally biased region" description="Basic and acidic residues" evidence="1">
    <location>
        <begin position="53"/>
        <end position="65"/>
    </location>
</feature>
<protein>
    <submittedName>
        <fullName evidence="3">Outer membrane protein beta-barrel domain-containing protein</fullName>
    </submittedName>
</protein>
<keyword evidence="2" id="KW-0732">Signal</keyword>
<sequence length="301" mass="33653">MKKVAGFGLILVMLSVGCGWAQSTSPALYQMRTKESNVTDRRFRKILGDNYDGQDKNRREYDDDRKRRRKKQQQQTTGNQTDNNGYGSGPDYAWPTHLIEMGIRFAPSLNLNTAEGAGSYAGFRNNGAGVRMSVGPTLDYFFFKDRYAFSTGLFYTIKRSGFQMPGSFGESRWNPGAPAKESVYNLQYLQIPATVKLFANNIGPNMRLYVQTGGLLSLKLAEHAVEPTRNGLYMAESGGSRRQYGFGDIELLLGAGVQYRVNENNAFNIGMSYQRGLINVARANELTSKNRVVSLDLGFKF</sequence>
<evidence type="ECO:0000256" key="2">
    <source>
        <dbReference type="SAM" id="SignalP"/>
    </source>
</evidence>
<dbReference type="AlphaFoldDB" id="A0A286GJX9"/>
<feature type="region of interest" description="Disordered" evidence="1">
    <location>
        <begin position="45"/>
        <end position="88"/>
    </location>
</feature>
<dbReference type="EMBL" id="OCNH01000005">
    <property type="protein sequence ID" value="SOD95782.1"/>
    <property type="molecule type" value="Genomic_DNA"/>
</dbReference>
<name>A0A286GJX9_9BACT</name>
<evidence type="ECO:0000313" key="3">
    <source>
        <dbReference type="EMBL" id="SOD95782.1"/>
    </source>
</evidence>
<evidence type="ECO:0000313" key="4">
    <source>
        <dbReference type="Proteomes" id="UP000219452"/>
    </source>
</evidence>
<dbReference type="OrthoDB" id="978236at2"/>
<evidence type="ECO:0000256" key="1">
    <source>
        <dbReference type="SAM" id="MobiDB-lite"/>
    </source>
</evidence>
<feature type="chain" id="PRO_5012741603" evidence="2">
    <location>
        <begin position="22"/>
        <end position="301"/>
    </location>
</feature>
<feature type="compositionally biased region" description="Low complexity" evidence="1">
    <location>
        <begin position="73"/>
        <end position="84"/>
    </location>
</feature>
<feature type="signal peptide" evidence="2">
    <location>
        <begin position="1"/>
        <end position="21"/>
    </location>
</feature>
<dbReference type="Proteomes" id="UP000219452">
    <property type="component" value="Unassembled WGS sequence"/>
</dbReference>
<dbReference type="RefSeq" id="WP_097129384.1">
    <property type="nucleotide sequence ID" value="NZ_OCNH01000005.1"/>
</dbReference>
<dbReference type="PROSITE" id="PS51257">
    <property type="entry name" value="PROKAR_LIPOPROTEIN"/>
    <property type="match status" value="1"/>
</dbReference>
<reference evidence="4" key="1">
    <citation type="submission" date="2017-09" db="EMBL/GenBank/DDBJ databases">
        <authorList>
            <person name="Varghese N."/>
            <person name="Submissions S."/>
        </authorList>
    </citation>
    <scope>NUCLEOTIDE SEQUENCE [LARGE SCALE GENOMIC DNA]</scope>
    <source>
        <strain evidence="4">DSM 29961</strain>
    </source>
</reference>
<gene>
    <name evidence="3" type="ORF">SAMN06269250_4971</name>
</gene>